<feature type="signal peptide" evidence="1">
    <location>
        <begin position="1"/>
        <end position="21"/>
    </location>
</feature>
<dbReference type="InterPro" id="IPR017801">
    <property type="entry name" value="DUF3738"/>
</dbReference>
<evidence type="ECO:0000256" key="1">
    <source>
        <dbReference type="SAM" id="SignalP"/>
    </source>
</evidence>
<dbReference type="RefSeq" id="WP_146071971.1">
    <property type="nucleotide sequence ID" value="NZ_FNVA01000001.1"/>
</dbReference>
<keyword evidence="1" id="KW-0732">Signal</keyword>
<dbReference type="OrthoDB" id="116820at2"/>
<accession>A0A1H5SRY9</accession>
<reference evidence="2 3" key="1">
    <citation type="submission" date="2016-10" db="EMBL/GenBank/DDBJ databases">
        <authorList>
            <person name="de Groot N.N."/>
        </authorList>
    </citation>
    <scope>NUCLEOTIDE SEQUENCE [LARGE SCALE GENOMIC DNA]</scope>
    <source>
        <strain evidence="2 3">DSM 22489</strain>
    </source>
</reference>
<sequence length="307" mass="33117">MTNPRAIGRSFLLCVALSANAQTPASSAPPINAVTPAWQIAAGGHMEFEVASVRPDDGEFKPPSFALSADDWFREPSGRFHADFALPTYIEFAYKLWLTGSERDVMMAGIPESARKQRYDIEATAPLHATKDQYRLMMQALLAERFGLKVHWENREIPVLAMELEKPGQTGPKLIPHSQGPACDSTPGPDVFPTVCDANAAMPKGQLWLAGSRATTPALLAHFLGMVGASSFANNRPVVDRTGLTGLWDYTLLSAPAPRGGAEPTDAPEPGPTALEAIHEQLGLKLRPTRAIVPLLIVDHVEKPAAN</sequence>
<feature type="chain" id="PRO_5009284248" evidence="1">
    <location>
        <begin position="22"/>
        <end position="307"/>
    </location>
</feature>
<gene>
    <name evidence="2" type="ORF">SAMN05421819_0335</name>
</gene>
<keyword evidence="3" id="KW-1185">Reference proteome</keyword>
<proteinExistence type="predicted"/>
<evidence type="ECO:0000313" key="2">
    <source>
        <dbReference type="EMBL" id="SEF53383.1"/>
    </source>
</evidence>
<dbReference type="EMBL" id="FNVA01000001">
    <property type="protein sequence ID" value="SEF53383.1"/>
    <property type="molecule type" value="Genomic_DNA"/>
</dbReference>
<dbReference type="Pfam" id="PF12543">
    <property type="entry name" value="DUF3738"/>
    <property type="match status" value="1"/>
</dbReference>
<name>A0A1H5SRY9_9BACT</name>
<dbReference type="Proteomes" id="UP000236728">
    <property type="component" value="Unassembled WGS sequence"/>
</dbReference>
<evidence type="ECO:0000313" key="3">
    <source>
        <dbReference type="Proteomes" id="UP000236728"/>
    </source>
</evidence>
<protein>
    <submittedName>
        <fullName evidence="2">Soil-associated protein, TIGR03435 family</fullName>
    </submittedName>
</protein>
<dbReference type="AlphaFoldDB" id="A0A1H5SRY9"/>
<organism evidence="2 3">
    <name type="scientific">Bryocella elongata</name>
    <dbReference type="NCBI Taxonomy" id="863522"/>
    <lineage>
        <taxon>Bacteria</taxon>
        <taxon>Pseudomonadati</taxon>
        <taxon>Acidobacteriota</taxon>
        <taxon>Terriglobia</taxon>
        <taxon>Terriglobales</taxon>
        <taxon>Acidobacteriaceae</taxon>
        <taxon>Bryocella</taxon>
    </lineage>
</organism>
<dbReference type="NCBIfam" id="TIGR03435">
    <property type="entry name" value="Soli_TIGR03435"/>
    <property type="match status" value="1"/>
</dbReference>